<dbReference type="GO" id="GO:0005576">
    <property type="term" value="C:extracellular region"/>
    <property type="evidence" value="ECO:0007669"/>
    <property type="project" value="InterPro"/>
</dbReference>
<evidence type="ECO:0000313" key="5">
    <source>
        <dbReference type="EMBL" id="VFT79964.1"/>
    </source>
</evidence>
<name>A0A485K9C5_9STRA</name>
<evidence type="ECO:0000256" key="1">
    <source>
        <dbReference type="ARBA" id="ARBA00022737"/>
    </source>
</evidence>
<accession>A0A485K9C5</accession>
<dbReference type="Pfam" id="PF14295">
    <property type="entry name" value="PAN_4"/>
    <property type="match status" value="5"/>
</dbReference>
<dbReference type="AlphaFoldDB" id="A0A485K9C5"/>
<organism evidence="5 6">
    <name type="scientific">Aphanomyces stellatus</name>
    <dbReference type="NCBI Taxonomy" id="120398"/>
    <lineage>
        <taxon>Eukaryota</taxon>
        <taxon>Sar</taxon>
        <taxon>Stramenopiles</taxon>
        <taxon>Oomycota</taxon>
        <taxon>Saprolegniomycetes</taxon>
        <taxon>Saprolegniales</taxon>
        <taxon>Verrucalvaceae</taxon>
        <taxon>Aphanomyces</taxon>
    </lineage>
</organism>
<dbReference type="EMBL" id="CAADRA010000386">
    <property type="protein sequence ID" value="VFT79964.1"/>
    <property type="molecule type" value="Genomic_DNA"/>
</dbReference>
<dbReference type="InterPro" id="IPR024078">
    <property type="entry name" value="LmbE-like_dom_sf"/>
</dbReference>
<sequence>MHSRLLTTNVFLRNPTFRTMVTYTQSGARHRWIRSKVSTSAQVILTRASPDWTFETVSRSTCTTRTVYSFQNFPLRVMKLISLVLVMGLSLLGGQCDSAAKCSPIEENTDYIGNDINQTERSSADHCCGDCANTPRCSVYVWTPDGRCLLKSEPANKANVPGTRAARLVLQSATCSVVQADTDLSGNDIGHPLQLDSPGDCCTACANTPRCRAYVLVVRDGIGVCLLKSDRGSTSYFPGAQASFLLSSPPTSALTSMPTPSLAPLPVPTPLQCAPVLANTDYPGNDLVILQLATVDLCCSACTTATGCAAFVWAMRDVGTCILKSIRGSAYPSPGATASYMTPPTSTPTPSACPIVEPDVDYPGNDIIATSQTNSVSCCADCQATPGCFLYVWSSASNTCFLKSKKSVASPSPGALAAVLPPIVTPLPPVQSTTFSSFPLPVTAFSFIVGAQWIDGSTMQVVTARTESLAAENRALNLSHASSAIAQREAFVGIDVFINVTSVGECAALTAAWQFNFFTYDPTNLFCFVNVNTPDTSMAMVSATGAAMTYPQSLDMPYKTSTRTNVASSAACVQACHAQGNCAGVVYTATAQSCAIYQPQQSNDPIIVAGWVHEPVTSVDTGAIQYSRMAMASLPQTYVKDMVLGVATLNECAVSANQRAYSLFGFNTTTNVCSFYMPVATSALTSLSLVNTPSVSVLLGGATFGADVLGTATTSATSVAACYKRCIPSQSFCMGSVFDAVASTCALVQASFDAASTLGWIVPPTLPTTMATVQQVDFYVTAHQDDHELFMSTPVYESIKSATTKAVFVYTSAGDAGQTDNWFKAREYGTLAASKAWINMFGAYSPVATSQLVVLSGHQVEKSSVGNTVHYFLRLSEDNLDAIVNRNMPVAPMDQPNEVYADADAVKSVLKAIILAEAHDVAVVTASYNDYVIDPAGDHTLHVSTGRLTAELLNGDPLFRTCVSQVPYFGYQHWLDTVNMMDPALTAQRAMWLQVGVGLRAQYPQRSDYWSEHSPALGRVYMGTPITKPAACTF</sequence>
<dbReference type="Proteomes" id="UP000332933">
    <property type="component" value="Unassembled WGS sequence"/>
</dbReference>
<reference evidence="5 6" key="1">
    <citation type="submission" date="2019-03" db="EMBL/GenBank/DDBJ databases">
        <authorList>
            <person name="Gaulin E."/>
            <person name="Dumas B."/>
        </authorList>
    </citation>
    <scope>NUCLEOTIDE SEQUENCE [LARGE SCALE GENOMIC DNA]</scope>
    <source>
        <strain evidence="5">CBS 568.67</strain>
    </source>
</reference>
<evidence type="ECO:0000259" key="3">
    <source>
        <dbReference type="PROSITE" id="PS50948"/>
    </source>
</evidence>
<dbReference type="SMART" id="SM00223">
    <property type="entry name" value="APPLE"/>
    <property type="match status" value="3"/>
</dbReference>
<feature type="domain" description="Apple" evidence="3">
    <location>
        <begin position="273"/>
        <end position="345"/>
    </location>
</feature>
<evidence type="ECO:0000256" key="2">
    <source>
        <dbReference type="ARBA" id="ARBA00023157"/>
    </source>
</evidence>
<dbReference type="InterPro" id="IPR000177">
    <property type="entry name" value="Apple"/>
</dbReference>
<gene>
    <name evidence="5" type="primary">Aste57867_2774</name>
    <name evidence="4" type="ORF">As57867_002767</name>
    <name evidence="5" type="ORF">ASTE57867_2774</name>
</gene>
<dbReference type="InterPro" id="IPR003609">
    <property type="entry name" value="Pan_app"/>
</dbReference>
<dbReference type="OrthoDB" id="2526946at2759"/>
<dbReference type="Gene3D" id="3.50.4.10">
    <property type="entry name" value="Hepatocyte Growth Factor"/>
    <property type="match status" value="4"/>
</dbReference>
<keyword evidence="6" id="KW-1185">Reference proteome</keyword>
<protein>
    <submittedName>
        <fullName evidence="5">Aste57867_2774 protein</fullName>
    </submittedName>
</protein>
<keyword evidence="2" id="KW-1015">Disulfide bond</keyword>
<dbReference type="GO" id="GO:0006508">
    <property type="term" value="P:proteolysis"/>
    <property type="evidence" value="ECO:0007669"/>
    <property type="project" value="InterPro"/>
</dbReference>
<dbReference type="PANTHER" id="PTHR33946">
    <property type="match status" value="1"/>
</dbReference>
<dbReference type="CDD" id="cd01100">
    <property type="entry name" value="APPLE_Factor_XI_like"/>
    <property type="match status" value="3"/>
</dbReference>
<proteinExistence type="predicted"/>
<dbReference type="EMBL" id="VJMH01000386">
    <property type="protein sequence ID" value="KAF0716572.1"/>
    <property type="molecule type" value="Genomic_DNA"/>
</dbReference>
<dbReference type="Gene3D" id="3.40.50.10320">
    <property type="entry name" value="LmbE-like"/>
    <property type="match status" value="1"/>
</dbReference>
<evidence type="ECO:0000313" key="6">
    <source>
        <dbReference type="Proteomes" id="UP000332933"/>
    </source>
</evidence>
<reference evidence="4" key="2">
    <citation type="submission" date="2019-06" db="EMBL/GenBank/DDBJ databases">
        <title>Genomics analysis of Aphanomyces spp. identifies a new class of oomycete effector associated with host adaptation.</title>
        <authorList>
            <person name="Gaulin E."/>
        </authorList>
    </citation>
    <scope>NUCLEOTIDE SEQUENCE</scope>
    <source>
        <strain evidence="4">CBS 578.67</strain>
    </source>
</reference>
<dbReference type="PANTHER" id="PTHR33946:SF4">
    <property type="entry name" value="COAGULATION FACTOR XI"/>
    <property type="match status" value="1"/>
</dbReference>
<dbReference type="PROSITE" id="PS50948">
    <property type="entry name" value="PAN"/>
    <property type="match status" value="2"/>
</dbReference>
<keyword evidence="1" id="KW-0677">Repeat</keyword>
<evidence type="ECO:0000313" key="4">
    <source>
        <dbReference type="EMBL" id="KAF0716572.1"/>
    </source>
</evidence>
<feature type="domain" description="Apple" evidence="3">
    <location>
        <begin position="102"/>
        <end position="175"/>
    </location>
</feature>